<feature type="domain" description="LysM" evidence="2">
    <location>
        <begin position="164"/>
        <end position="208"/>
    </location>
</feature>
<evidence type="ECO:0000313" key="4">
    <source>
        <dbReference type="Proteomes" id="UP000176633"/>
    </source>
</evidence>
<gene>
    <name evidence="3" type="ORF">A3G50_02110</name>
</gene>
<dbReference type="Pfam" id="PF01476">
    <property type="entry name" value="LysM"/>
    <property type="match status" value="2"/>
</dbReference>
<dbReference type="PANTHER" id="PTHR21666">
    <property type="entry name" value="PEPTIDASE-RELATED"/>
    <property type="match status" value="1"/>
</dbReference>
<evidence type="ECO:0000259" key="2">
    <source>
        <dbReference type="PROSITE" id="PS51782"/>
    </source>
</evidence>
<dbReference type="SUPFAM" id="SSF51261">
    <property type="entry name" value="Duplicated hybrid motif"/>
    <property type="match status" value="1"/>
</dbReference>
<keyword evidence="1" id="KW-1133">Transmembrane helix</keyword>
<feature type="transmembrane region" description="Helical" evidence="1">
    <location>
        <begin position="21"/>
        <end position="43"/>
    </location>
</feature>
<dbReference type="CDD" id="cd00118">
    <property type="entry name" value="LysM"/>
    <property type="match status" value="2"/>
</dbReference>
<sequence>MFSIITHFKILAFFKRFLKQTASWSIVLAFSSVLAVNLAVHLAKADQKPVLAPDGIIGGPASQPESVLTGSLGLAANNEFAPNELAGFVLLESSVIADPANPLNTVLPTRDGLMIYQIQPGDTISKIAVKFDISTDVIFWANQGLRSSFVKPGQEIVILPVEGVLHEIRDGDTLDSIAGLYGIGSEEIKKFNPNFQESLQNSGNRLVIPNGRPLRKTNYVSRWPGDFLDLGNYFAIPAKGWNWGRLHDYNAVDIANACGTPVYAAAEGLVTETNSGGWYNGYGGYIKIEHPNKTYTSYAHLSKILVDDGKYVSQGATIGLMGNTGNTHGPTGCHLHFEVYGAKNPFAKF</sequence>
<proteinExistence type="predicted"/>
<dbReference type="SUPFAM" id="SSF54106">
    <property type="entry name" value="LysM domain"/>
    <property type="match status" value="2"/>
</dbReference>
<dbReference type="InterPro" id="IPR018392">
    <property type="entry name" value="LysM"/>
</dbReference>
<dbReference type="Gene3D" id="3.10.350.10">
    <property type="entry name" value="LysM domain"/>
    <property type="match status" value="2"/>
</dbReference>
<dbReference type="STRING" id="1798473.A3G50_02110"/>
<organism evidence="3 4">
    <name type="scientific">Candidatus Jorgensenbacteria bacterium RIFCSPLOWO2_12_FULL_42_11</name>
    <dbReference type="NCBI Taxonomy" id="1798473"/>
    <lineage>
        <taxon>Bacteria</taxon>
        <taxon>Candidatus Joergenseniibacteriota</taxon>
    </lineage>
</organism>
<dbReference type="Gene3D" id="2.70.70.10">
    <property type="entry name" value="Glucose Permease (Domain IIA)"/>
    <property type="match status" value="1"/>
</dbReference>
<dbReference type="Pfam" id="PF01551">
    <property type="entry name" value="Peptidase_M23"/>
    <property type="match status" value="1"/>
</dbReference>
<dbReference type="PANTHER" id="PTHR21666:SF270">
    <property type="entry name" value="MUREIN HYDROLASE ACTIVATOR ENVC"/>
    <property type="match status" value="1"/>
</dbReference>
<dbReference type="GO" id="GO:0004222">
    <property type="term" value="F:metalloendopeptidase activity"/>
    <property type="evidence" value="ECO:0007669"/>
    <property type="project" value="TreeGrafter"/>
</dbReference>
<evidence type="ECO:0000313" key="3">
    <source>
        <dbReference type="EMBL" id="OGG43088.1"/>
    </source>
</evidence>
<dbReference type="AlphaFoldDB" id="A0A1F6C1Z2"/>
<keyword evidence="1" id="KW-0812">Transmembrane</keyword>
<dbReference type="InterPro" id="IPR036779">
    <property type="entry name" value="LysM_dom_sf"/>
</dbReference>
<dbReference type="InterPro" id="IPR050570">
    <property type="entry name" value="Cell_wall_metabolism_enzyme"/>
</dbReference>
<dbReference type="InterPro" id="IPR011055">
    <property type="entry name" value="Dup_hybrid_motif"/>
</dbReference>
<reference evidence="3 4" key="1">
    <citation type="journal article" date="2016" name="Nat. Commun.">
        <title>Thousands of microbial genomes shed light on interconnected biogeochemical processes in an aquifer system.</title>
        <authorList>
            <person name="Anantharaman K."/>
            <person name="Brown C.T."/>
            <person name="Hug L.A."/>
            <person name="Sharon I."/>
            <person name="Castelle C.J."/>
            <person name="Probst A.J."/>
            <person name="Thomas B.C."/>
            <person name="Singh A."/>
            <person name="Wilkins M.J."/>
            <person name="Karaoz U."/>
            <person name="Brodie E.L."/>
            <person name="Williams K.H."/>
            <person name="Hubbard S.S."/>
            <person name="Banfield J.F."/>
        </authorList>
    </citation>
    <scope>NUCLEOTIDE SEQUENCE [LARGE SCALE GENOMIC DNA]</scope>
</reference>
<comment type="caution">
    <text evidence="3">The sequence shown here is derived from an EMBL/GenBank/DDBJ whole genome shotgun (WGS) entry which is preliminary data.</text>
</comment>
<feature type="domain" description="LysM" evidence="2">
    <location>
        <begin position="114"/>
        <end position="158"/>
    </location>
</feature>
<dbReference type="CDD" id="cd12797">
    <property type="entry name" value="M23_peptidase"/>
    <property type="match status" value="1"/>
</dbReference>
<accession>A0A1F6C1Z2</accession>
<evidence type="ECO:0000256" key="1">
    <source>
        <dbReference type="SAM" id="Phobius"/>
    </source>
</evidence>
<dbReference type="SMART" id="SM00257">
    <property type="entry name" value="LysM"/>
    <property type="match status" value="2"/>
</dbReference>
<dbReference type="Proteomes" id="UP000176633">
    <property type="component" value="Unassembled WGS sequence"/>
</dbReference>
<keyword evidence="1" id="KW-0472">Membrane</keyword>
<dbReference type="InterPro" id="IPR016047">
    <property type="entry name" value="M23ase_b-sheet_dom"/>
</dbReference>
<dbReference type="PROSITE" id="PS51782">
    <property type="entry name" value="LYSM"/>
    <property type="match status" value="2"/>
</dbReference>
<protein>
    <recommendedName>
        <fullName evidence="2">LysM domain-containing protein</fullName>
    </recommendedName>
</protein>
<dbReference type="EMBL" id="MFKM01000026">
    <property type="protein sequence ID" value="OGG43088.1"/>
    <property type="molecule type" value="Genomic_DNA"/>
</dbReference>
<name>A0A1F6C1Z2_9BACT</name>